<evidence type="ECO:0000313" key="6">
    <source>
        <dbReference type="Proteomes" id="UP001163293"/>
    </source>
</evidence>
<evidence type="ECO:0000256" key="3">
    <source>
        <dbReference type="SAM" id="MobiDB-lite"/>
    </source>
</evidence>
<dbReference type="SMART" id="SM00448">
    <property type="entry name" value="REC"/>
    <property type="match status" value="1"/>
</dbReference>
<dbReference type="GO" id="GO:0000160">
    <property type="term" value="P:phosphorelay signal transduction system"/>
    <property type="evidence" value="ECO:0007669"/>
    <property type="project" value="InterPro"/>
</dbReference>
<dbReference type="CDD" id="cd17574">
    <property type="entry name" value="REC_OmpR"/>
    <property type="match status" value="1"/>
</dbReference>
<dbReference type="PROSITE" id="PS50110">
    <property type="entry name" value="RESPONSE_REGULATORY"/>
    <property type="match status" value="1"/>
</dbReference>
<keyword evidence="6" id="KW-1185">Reference proteome</keyword>
<dbReference type="InterPro" id="IPR001789">
    <property type="entry name" value="Sig_transdc_resp-reg_receiver"/>
</dbReference>
<dbReference type="RefSeq" id="WP_083261924.1">
    <property type="nucleotide sequence ID" value="NZ_CP043010.1"/>
</dbReference>
<name>A0AAX3EJG2_PAEUR</name>
<feature type="region of interest" description="Disordered" evidence="3">
    <location>
        <begin position="126"/>
        <end position="145"/>
    </location>
</feature>
<feature type="compositionally biased region" description="Basic and acidic residues" evidence="3">
    <location>
        <begin position="135"/>
        <end position="145"/>
    </location>
</feature>
<dbReference type="InterPro" id="IPR050595">
    <property type="entry name" value="Bact_response_regulator"/>
</dbReference>
<dbReference type="PANTHER" id="PTHR44591">
    <property type="entry name" value="STRESS RESPONSE REGULATOR PROTEIN 1"/>
    <property type="match status" value="1"/>
</dbReference>
<dbReference type="Pfam" id="PF00072">
    <property type="entry name" value="Response_reg"/>
    <property type="match status" value="1"/>
</dbReference>
<dbReference type="EMBL" id="CP101185">
    <property type="protein sequence ID" value="UYV97981.1"/>
    <property type="molecule type" value="Genomic_DNA"/>
</dbReference>
<protein>
    <submittedName>
        <fullName evidence="5">Response regulator transcription factor</fullName>
    </submittedName>
</protein>
<dbReference type="SUPFAM" id="SSF52172">
    <property type="entry name" value="CheY-like"/>
    <property type="match status" value="1"/>
</dbReference>
<gene>
    <name evidence="5" type="ORF">NL394_01665</name>
</gene>
<feature type="domain" description="Response regulatory" evidence="4">
    <location>
        <begin position="6"/>
        <end position="119"/>
    </location>
</feature>
<dbReference type="Proteomes" id="UP001163293">
    <property type="component" value="Chromosome"/>
</dbReference>
<keyword evidence="1 2" id="KW-0597">Phosphoprotein</keyword>
<organism evidence="5 6">
    <name type="scientific">Paenarthrobacter ureafaciens</name>
    <dbReference type="NCBI Taxonomy" id="37931"/>
    <lineage>
        <taxon>Bacteria</taxon>
        <taxon>Bacillati</taxon>
        <taxon>Actinomycetota</taxon>
        <taxon>Actinomycetes</taxon>
        <taxon>Micrococcales</taxon>
        <taxon>Micrococcaceae</taxon>
        <taxon>Paenarthrobacter</taxon>
    </lineage>
</organism>
<evidence type="ECO:0000313" key="5">
    <source>
        <dbReference type="EMBL" id="UYV97981.1"/>
    </source>
</evidence>
<feature type="modified residue" description="4-aspartylphosphate" evidence="2">
    <location>
        <position position="55"/>
    </location>
</feature>
<dbReference type="PANTHER" id="PTHR44591:SF3">
    <property type="entry name" value="RESPONSE REGULATORY DOMAIN-CONTAINING PROTEIN"/>
    <property type="match status" value="1"/>
</dbReference>
<dbReference type="AlphaFoldDB" id="A0AAX3EJG2"/>
<dbReference type="InterPro" id="IPR011006">
    <property type="entry name" value="CheY-like_superfamily"/>
</dbReference>
<evidence type="ECO:0000256" key="2">
    <source>
        <dbReference type="PROSITE-ProRule" id="PRU00169"/>
    </source>
</evidence>
<evidence type="ECO:0000256" key="1">
    <source>
        <dbReference type="ARBA" id="ARBA00022553"/>
    </source>
</evidence>
<accession>A0AAX3EJG2</accession>
<dbReference type="Gene3D" id="3.40.50.2300">
    <property type="match status" value="1"/>
</dbReference>
<sequence length="145" mass="15465">MASRGKCLVIEDDEDTSGLIGVILTGQGFDVHFAETGAEALLIASGSALSLITLDLGLPDMDGRDVARRLRHVTAVPILMITAYAQAEDELNGIASGASAYLIKPFHPVQLRAIVQNICPDPEITRLSTPTSKLEPTERPDRGTL</sequence>
<reference evidence="5" key="1">
    <citation type="submission" date="2022-07" db="EMBL/GenBank/DDBJ databases">
        <authorList>
            <person name="Wu T."/>
        </authorList>
    </citation>
    <scope>NUCLEOTIDE SEQUENCE</scope>
    <source>
        <strain evidence="5">SD-1</strain>
    </source>
</reference>
<proteinExistence type="predicted"/>
<evidence type="ECO:0000259" key="4">
    <source>
        <dbReference type="PROSITE" id="PS50110"/>
    </source>
</evidence>